<reference evidence="2 3" key="1">
    <citation type="submission" date="2016-10" db="EMBL/GenBank/DDBJ databases">
        <authorList>
            <person name="de Groot N.N."/>
        </authorList>
    </citation>
    <scope>NUCLEOTIDE SEQUENCE [LARGE SCALE GENOMIC DNA]</scope>
    <source>
        <strain evidence="2 3">DSM 23399</strain>
    </source>
</reference>
<keyword evidence="1" id="KW-1133">Transmembrane helix</keyword>
<feature type="transmembrane region" description="Helical" evidence="1">
    <location>
        <begin position="372"/>
        <end position="390"/>
    </location>
</feature>
<sequence>MTQIKIAGILSSALLLILFIFLWIENGLISPFLYFIGFFLGTLLILNQEKKIILISFFAFYSFWGITVTLILVQDPSTDFYHTFDSITFYELSNIIGNTDNFSEFMANFNDISIKYSDTFGWNFFLGLNSYIANIIDDNNVYIHVIVNSFIGSVSILIIYVILLENFSKAIAIKWTVLLGFFSFIPIFTPTLVRDVIIALLFLIAYKVTLHKTRYWILKVILIAAITSLFRPESGIVILGFLILIFKRIQLWRIGVVVIGVIVLMPVLSQYYERLISTYEVYNRYSEELNNPSGLGTKLLSLPMGLRELAVVTFSQIQPFPTFGVLYNLSEKSSSPFRFYEVIVSLIHVILWSFIVFSLFRKEIRKLMPREFVLLLILTVFFLAGSIYTFSHRRAFPMYPSIYLLSIWCYYKLDSMRRRNIIFFSVFGIISLNIIYFLIK</sequence>
<evidence type="ECO:0000313" key="2">
    <source>
        <dbReference type="EMBL" id="SFB41663.1"/>
    </source>
</evidence>
<dbReference type="STRING" id="237018.SAMN04489723_109143"/>
<feature type="transmembrane region" description="Helical" evidence="1">
    <location>
        <begin position="7"/>
        <end position="24"/>
    </location>
</feature>
<name>A0A1I1AZH8_9BACT</name>
<keyword evidence="3" id="KW-1185">Reference proteome</keyword>
<feature type="transmembrane region" description="Helical" evidence="1">
    <location>
        <begin position="396"/>
        <end position="413"/>
    </location>
</feature>
<dbReference type="EMBL" id="FOKK01000009">
    <property type="protein sequence ID" value="SFB41663.1"/>
    <property type="molecule type" value="Genomic_DNA"/>
</dbReference>
<feature type="transmembrane region" description="Helical" evidence="1">
    <location>
        <begin position="216"/>
        <end position="244"/>
    </location>
</feature>
<feature type="transmembrane region" description="Helical" evidence="1">
    <location>
        <begin position="251"/>
        <end position="272"/>
    </location>
</feature>
<proteinExistence type="predicted"/>
<feature type="transmembrane region" description="Helical" evidence="1">
    <location>
        <begin position="53"/>
        <end position="73"/>
    </location>
</feature>
<feature type="transmembrane region" description="Helical" evidence="1">
    <location>
        <begin position="30"/>
        <end position="46"/>
    </location>
</feature>
<feature type="transmembrane region" description="Helical" evidence="1">
    <location>
        <begin position="339"/>
        <end position="360"/>
    </location>
</feature>
<dbReference type="Proteomes" id="UP000198790">
    <property type="component" value="Unassembled WGS sequence"/>
</dbReference>
<dbReference type="AlphaFoldDB" id="A0A1I1AZH8"/>
<keyword evidence="1" id="KW-0472">Membrane</keyword>
<feature type="transmembrane region" description="Helical" evidence="1">
    <location>
        <begin position="141"/>
        <end position="163"/>
    </location>
</feature>
<dbReference type="RefSeq" id="WP_092898210.1">
    <property type="nucleotide sequence ID" value="NZ_FOKK01000009.1"/>
</dbReference>
<evidence type="ECO:0008006" key="4">
    <source>
        <dbReference type="Google" id="ProtNLM"/>
    </source>
</evidence>
<keyword evidence="1" id="KW-0812">Transmembrane</keyword>
<accession>A0A1I1AZH8</accession>
<feature type="transmembrane region" description="Helical" evidence="1">
    <location>
        <begin position="420"/>
        <end position="439"/>
    </location>
</feature>
<feature type="transmembrane region" description="Helical" evidence="1">
    <location>
        <begin position="175"/>
        <end position="204"/>
    </location>
</feature>
<evidence type="ECO:0000256" key="1">
    <source>
        <dbReference type="SAM" id="Phobius"/>
    </source>
</evidence>
<evidence type="ECO:0000313" key="3">
    <source>
        <dbReference type="Proteomes" id="UP000198790"/>
    </source>
</evidence>
<gene>
    <name evidence="2" type="ORF">SAMN04489723_109143</name>
</gene>
<protein>
    <recommendedName>
        <fullName evidence="4">Glycosyltransferase RgtA/B/C/D-like domain-containing protein</fullName>
    </recommendedName>
</protein>
<organism evidence="2 3">
    <name type="scientific">Algoriphagus aquimarinus</name>
    <dbReference type="NCBI Taxonomy" id="237018"/>
    <lineage>
        <taxon>Bacteria</taxon>
        <taxon>Pseudomonadati</taxon>
        <taxon>Bacteroidota</taxon>
        <taxon>Cytophagia</taxon>
        <taxon>Cytophagales</taxon>
        <taxon>Cyclobacteriaceae</taxon>
        <taxon>Algoriphagus</taxon>
    </lineage>
</organism>